<dbReference type="Proteomes" id="UP000516314">
    <property type="component" value="Chromosome 4"/>
</dbReference>
<gene>
    <name evidence="2" type="ORF">AT9943_LOCUS15973</name>
</gene>
<evidence type="ECO:0000313" key="2">
    <source>
        <dbReference type="EMBL" id="CAD5328318.1"/>
    </source>
</evidence>
<dbReference type="InterPro" id="IPR005174">
    <property type="entry name" value="KIB1-4_b-propeller"/>
</dbReference>
<organism evidence="2 3">
    <name type="scientific">Arabidopsis thaliana</name>
    <name type="common">Mouse-ear cress</name>
    <dbReference type="NCBI Taxonomy" id="3702"/>
    <lineage>
        <taxon>Eukaryota</taxon>
        <taxon>Viridiplantae</taxon>
        <taxon>Streptophyta</taxon>
        <taxon>Embryophyta</taxon>
        <taxon>Tracheophyta</taxon>
        <taxon>Spermatophyta</taxon>
        <taxon>Magnoliopsida</taxon>
        <taxon>eudicotyledons</taxon>
        <taxon>Gunneridae</taxon>
        <taxon>Pentapetalae</taxon>
        <taxon>rosids</taxon>
        <taxon>malvids</taxon>
        <taxon>Brassicales</taxon>
        <taxon>Brassicaceae</taxon>
        <taxon>Camelineae</taxon>
        <taxon>Arabidopsis</taxon>
    </lineage>
</organism>
<dbReference type="PANTHER" id="PTHR34708">
    <property type="entry name" value="OS07G0440000 PROTEIN"/>
    <property type="match status" value="1"/>
</dbReference>
<reference evidence="2 3" key="1">
    <citation type="submission" date="2020-09" db="EMBL/GenBank/DDBJ databases">
        <authorList>
            <person name="Ashkenazy H."/>
        </authorList>
    </citation>
    <scope>NUCLEOTIDE SEQUENCE [LARGE SCALE GENOMIC DNA]</scope>
    <source>
        <strain evidence="3">cv. Cdm-0</strain>
    </source>
</reference>
<evidence type="ECO:0000259" key="1">
    <source>
        <dbReference type="Pfam" id="PF03478"/>
    </source>
</evidence>
<dbReference type="Pfam" id="PF03478">
    <property type="entry name" value="Beta-prop_KIB1-4"/>
    <property type="match status" value="2"/>
</dbReference>
<dbReference type="AlphaFoldDB" id="A0A7G2F5E1"/>
<evidence type="ECO:0000313" key="3">
    <source>
        <dbReference type="Proteomes" id="UP000516314"/>
    </source>
</evidence>
<sequence>MGPAWDSCENLPQDLFKRSTDLLNLNVAEGRTRRSILEGGFKEERPWLLYRERGSGQARFYDPVRERLHNRRYDQNLEEARFLGSTLGWVVMSDSIVGIPREDHQTFLYNPFTSQRYELPPLTIEDPHLKSVLRYGVLTGDPREDNTYACLVADSLHANLMVIGNTHPPSLHLYYVAKRNGEWDQNWSVTRIPTHNLPVVGSTIDSISPSADKISIIGWGHSFDFTFQSQDWNVTNINYTMEWNPFHGQSFDQIKHRLQIDPQTLDIIGTKTDRERVKNRIWDSWGSLPQDLLRSSTNLLNPNFTEGGALRGVNTHWRNTFLSFREGGFVEERPWLLYRERGSRVAHFYDPVREELHHGKDPYLEGAKFLGSTLGWVVMSNSNAIHRRQDHQAFLYNPFTSQRYQLPLLTTDNPCVIRYGVLTGDPRQDNTYACLLADSFHENNHMVIAHMHAPSRQIYYVAKSNGDWDQNWSVTRIPTFNHPICGSTIDSLSPSVDKISIILWGHTLDFTFRTQNWNVSNTQENDTIEWDPFHGQSFDQIKHRLQIFPQTLDIIGTKTDRERVKNRTWGANNQIVSYTDGVWVEVRA</sequence>
<protein>
    <submittedName>
        <fullName evidence="2">(thale cress) hypothetical protein</fullName>
    </submittedName>
</protein>
<feature type="domain" description="KIB1-4 beta-propeller" evidence="1">
    <location>
        <begin position="60"/>
        <end position="192"/>
    </location>
</feature>
<dbReference type="EMBL" id="LR881469">
    <property type="protein sequence ID" value="CAD5328318.1"/>
    <property type="molecule type" value="Genomic_DNA"/>
</dbReference>
<feature type="domain" description="KIB1-4 beta-propeller" evidence="1">
    <location>
        <begin position="348"/>
        <end position="479"/>
    </location>
</feature>
<proteinExistence type="predicted"/>
<dbReference type="PANTHER" id="PTHR34708:SF1">
    <property type="entry name" value="OS08G0126400 PROTEIN"/>
    <property type="match status" value="1"/>
</dbReference>
<name>A0A7G2F5E1_ARATH</name>
<accession>A0A7G2F5E1</accession>